<dbReference type="Proteomes" id="UP000030649">
    <property type="component" value="Unassembled WGS sequence"/>
</dbReference>
<dbReference type="Gene3D" id="3.50.50.60">
    <property type="entry name" value="FAD/NAD(P)-binding domain"/>
    <property type="match status" value="1"/>
</dbReference>
<dbReference type="PANTHER" id="PTHR48105">
    <property type="entry name" value="THIOREDOXIN REDUCTASE 1-RELATED-RELATED"/>
    <property type="match status" value="1"/>
</dbReference>
<keyword evidence="1" id="KW-0285">Flavoprotein</keyword>
<feature type="domain" description="FAD/NAD(P)-binding" evidence="3">
    <location>
        <begin position="3"/>
        <end position="108"/>
    </location>
</feature>
<evidence type="ECO:0000313" key="4">
    <source>
        <dbReference type="EMBL" id="ERG92280.1"/>
    </source>
</evidence>
<dbReference type="Pfam" id="PF07992">
    <property type="entry name" value="Pyr_redox_2"/>
    <property type="match status" value="1"/>
</dbReference>
<reference evidence="4 5" key="1">
    <citation type="journal article" date="2013" name="PLoS ONE">
        <title>Assembly-driven community genomics of a hypersaline microbial ecosystem.</title>
        <authorList>
            <person name="Podell S."/>
            <person name="Ugalde J.A."/>
            <person name="Narasingarao P."/>
            <person name="Banfield J.F."/>
            <person name="Heidelberg K.B."/>
            <person name="Allen E.E."/>
        </authorList>
    </citation>
    <scope>NUCLEOTIDE SEQUENCE [LARGE SCALE GENOMIC DNA]</scope>
    <source>
        <strain evidence="5">J07HQW1</strain>
    </source>
</reference>
<organism evidence="4 5">
    <name type="scientific">Haloquadratum walsbyi J07HQW1</name>
    <dbReference type="NCBI Taxonomy" id="1238424"/>
    <lineage>
        <taxon>Archaea</taxon>
        <taxon>Methanobacteriati</taxon>
        <taxon>Methanobacteriota</taxon>
        <taxon>Stenosarchaea group</taxon>
        <taxon>Halobacteria</taxon>
        <taxon>Halobacteriales</taxon>
        <taxon>Haloferacaceae</taxon>
        <taxon>Haloquadratum</taxon>
    </lineage>
</organism>
<protein>
    <submittedName>
        <fullName evidence="4">Thioredoxin reductase</fullName>
    </submittedName>
</protein>
<evidence type="ECO:0000256" key="2">
    <source>
        <dbReference type="ARBA" id="ARBA00023002"/>
    </source>
</evidence>
<dbReference type="STRING" id="1238424.J07HQW1_02315"/>
<dbReference type="GO" id="GO:0016491">
    <property type="term" value="F:oxidoreductase activity"/>
    <property type="evidence" value="ECO:0007669"/>
    <property type="project" value="UniProtKB-KW"/>
</dbReference>
<dbReference type="PRINTS" id="PR00368">
    <property type="entry name" value="FADPNR"/>
</dbReference>
<dbReference type="SUPFAM" id="SSF51905">
    <property type="entry name" value="FAD/NAD(P)-binding domain"/>
    <property type="match status" value="1"/>
</dbReference>
<keyword evidence="2" id="KW-0560">Oxidoreductase</keyword>
<dbReference type="InterPro" id="IPR023753">
    <property type="entry name" value="FAD/NAD-binding_dom"/>
</dbReference>
<gene>
    <name evidence="4" type="ORF">J07HQW1_02315</name>
</gene>
<sequence>MRDVLIIGGGVAGLQAAVFTAKAGLETVVLNDGNPLVRNTDKIQNLLTEERIAGDEIIETGRERVAEFDGEIEEATVTRLAREDTPGPFTVTTESDDSYQGEAVIIATANEFDMLAPLDDEIEYIDGPEGEFTMEKHIQTDDGNRASDNIYVAGLANTWEYQTAVAIGDGAKAAVNLVSDRNEEAYIDHDW</sequence>
<dbReference type="EMBL" id="KE356560">
    <property type="protein sequence ID" value="ERG92280.1"/>
    <property type="molecule type" value="Genomic_DNA"/>
</dbReference>
<proteinExistence type="predicted"/>
<dbReference type="HOGENOM" id="CLU_068376_1_0_2"/>
<dbReference type="InterPro" id="IPR036188">
    <property type="entry name" value="FAD/NAD-bd_sf"/>
</dbReference>
<dbReference type="InterPro" id="IPR050097">
    <property type="entry name" value="Ferredoxin-NADP_redctase_2"/>
</dbReference>
<dbReference type="PRINTS" id="PR00469">
    <property type="entry name" value="PNDRDTASEII"/>
</dbReference>
<evidence type="ECO:0000313" key="5">
    <source>
        <dbReference type="Proteomes" id="UP000030649"/>
    </source>
</evidence>
<evidence type="ECO:0000259" key="3">
    <source>
        <dbReference type="Pfam" id="PF07992"/>
    </source>
</evidence>
<accession>U1N6J6</accession>
<name>U1N6J6_9EURY</name>
<evidence type="ECO:0000256" key="1">
    <source>
        <dbReference type="ARBA" id="ARBA00022630"/>
    </source>
</evidence>
<dbReference type="AlphaFoldDB" id="U1N6J6"/>